<proteinExistence type="predicted"/>
<name>A0A2H3DNV4_ARMGA</name>
<reference evidence="2" key="1">
    <citation type="journal article" date="2017" name="Nat. Ecol. Evol.">
        <title>Genome expansion and lineage-specific genetic innovations in the forest pathogenic fungi Armillaria.</title>
        <authorList>
            <person name="Sipos G."/>
            <person name="Prasanna A.N."/>
            <person name="Walter M.C."/>
            <person name="O'Connor E."/>
            <person name="Balint B."/>
            <person name="Krizsan K."/>
            <person name="Kiss B."/>
            <person name="Hess J."/>
            <person name="Varga T."/>
            <person name="Slot J."/>
            <person name="Riley R."/>
            <person name="Boka B."/>
            <person name="Rigling D."/>
            <person name="Barry K."/>
            <person name="Lee J."/>
            <person name="Mihaltcheva S."/>
            <person name="LaButti K."/>
            <person name="Lipzen A."/>
            <person name="Waldron R."/>
            <person name="Moloney N.M."/>
            <person name="Sperisen C."/>
            <person name="Kredics L."/>
            <person name="Vagvoelgyi C."/>
            <person name="Patrignani A."/>
            <person name="Fitzpatrick D."/>
            <person name="Nagy I."/>
            <person name="Doyle S."/>
            <person name="Anderson J.B."/>
            <person name="Grigoriev I.V."/>
            <person name="Gueldener U."/>
            <person name="Muensterkoetter M."/>
            <person name="Nagy L.G."/>
        </authorList>
    </citation>
    <scope>NUCLEOTIDE SEQUENCE [LARGE SCALE GENOMIC DNA]</scope>
    <source>
        <strain evidence="2">Ar21-2</strain>
    </source>
</reference>
<dbReference type="OrthoDB" id="2322499at2759"/>
<gene>
    <name evidence="1" type="ORF">ARMGADRAFT_322057</name>
</gene>
<dbReference type="Proteomes" id="UP000217790">
    <property type="component" value="Unassembled WGS sequence"/>
</dbReference>
<evidence type="ECO:0000313" key="2">
    <source>
        <dbReference type="Proteomes" id="UP000217790"/>
    </source>
</evidence>
<dbReference type="EMBL" id="KZ293667">
    <property type="protein sequence ID" value="PBK89943.1"/>
    <property type="molecule type" value="Genomic_DNA"/>
</dbReference>
<protein>
    <submittedName>
        <fullName evidence="1">Uncharacterized protein</fullName>
    </submittedName>
</protein>
<evidence type="ECO:0000313" key="1">
    <source>
        <dbReference type="EMBL" id="PBK89943.1"/>
    </source>
</evidence>
<dbReference type="InParanoid" id="A0A2H3DNV4"/>
<accession>A0A2H3DNV4</accession>
<sequence>MSEPAWACLAFVNECTFCSNTVRVPDFLLCARICSACLDSKVLGRNELHPPLRRLLPDQPPIFDLLPSMRTNFRGNKPMDHYCLKAEWNDINRRISLDDGSRKAHIHRR</sequence>
<organism evidence="1 2">
    <name type="scientific">Armillaria gallica</name>
    <name type="common">Bulbous honey fungus</name>
    <name type="synonym">Armillaria bulbosa</name>
    <dbReference type="NCBI Taxonomy" id="47427"/>
    <lineage>
        <taxon>Eukaryota</taxon>
        <taxon>Fungi</taxon>
        <taxon>Dikarya</taxon>
        <taxon>Basidiomycota</taxon>
        <taxon>Agaricomycotina</taxon>
        <taxon>Agaricomycetes</taxon>
        <taxon>Agaricomycetidae</taxon>
        <taxon>Agaricales</taxon>
        <taxon>Marasmiineae</taxon>
        <taxon>Physalacriaceae</taxon>
        <taxon>Armillaria</taxon>
    </lineage>
</organism>
<dbReference type="AlphaFoldDB" id="A0A2H3DNV4"/>
<keyword evidence="2" id="KW-1185">Reference proteome</keyword>